<gene>
    <name evidence="10" type="ORF">BN7_3519</name>
</gene>
<dbReference type="InterPro" id="IPR007667">
    <property type="entry name" value="Hypoxia_induced_domain"/>
</dbReference>
<dbReference type="InterPro" id="IPR050355">
    <property type="entry name" value="RCF1"/>
</dbReference>
<protein>
    <recommendedName>
        <fullName evidence="2">Respiratory supercomplex factor 1, mitochondrial</fullName>
    </recommendedName>
</protein>
<dbReference type="Pfam" id="PF04588">
    <property type="entry name" value="HIG_1_N"/>
    <property type="match status" value="1"/>
</dbReference>
<dbReference type="STRING" id="1206466.K0KRM5"/>
<dbReference type="EMBL" id="CAIF01000097">
    <property type="protein sequence ID" value="CCH43964.1"/>
    <property type="molecule type" value="Genomic_DNA"/>
</dbReference>
<evidence type="ECO:0000259" key="9">
    <source>
        <dbReference type="PROSITE" id="PS51503"/>
    </source>
</evidence>
<accession>K0KRM5</accession>
<evidence type="ECO:0000256" key="5">
    <source>
        <dbReference type="ARBA" id="ARBA00023128"/>
    </source>
</evidence>
<dbReference type="InParanoid" id="K0KRM5"/>
<keyword evidence="4 8" id="KW-1133">Transmembrane helix</keyword>
<feature type="region of interest" description="Disordered" evidence="7">
    <location>
        <begin position="132"/>
        <end position="151"/>
    </location>
</feature>
<feature type="region of interest" description="Disordered" evidence="7">
    <location>
        <begin position="156"/>
        <end position="180"/>
    </location>
</feature>
<evidence type="ECO:0000256" key="6">
    <source>
        <dbReference type="ARBA" id="ARBA00023136"/>
    </source>
</evidence>
<dbReference type="GO" id="GO:0031966">
    <property type="term" value="C:mitochondrial membrane"/>
    <property type="evidence" value="ECO:0007669"/>
    <property type="project" value="UniProtKB-SubCell"/>
</dbReference>
<sequence>MSKIPSSFDNRDVAEVDFIDKCIKNCKEQPFVPLGTLATCVAVGLAAHSIRIGNKQGAQKWFRYRVAFQGFTIAALVVGGLVYGKDNYERKKSREEAIHEKAKLREKLWIEELERRDFEAKQRKQRAEWARQKAKEMEEQEKAGISESKILKEVQEVETKLQPESSNNEETSKSESGEKA</sequence>
<feature type="domain" description="HIG1" evidence="9">
    <location>
        <begin position="3"/>
        <end position="94"/>
    </location>
</feature>
<evidence type="ECO:0000313" key="11">
    <source>
        <dbReference type="Proteomes" id="UP000009328"/>
    </source>
</evidence>
<dbReference type="HOGENOM" id="CLU_087356_1_0_1"/>
<evidence type="ECO:0000256" key="1">
    <source>
        <dbReference type="ARBA" id="ARBA00004325"/>
    </source>
</evidence>
<dbReference type="PANTHER" id="PTHR12297">
    <property type="entry name" value="HYPOXIA-INDUCBILE GENE 1 HIG1 -RELATED"/>
    <property type="match status" value="1"/>
</dbReference>
<dbReference type="eggNOG" id="KOG4431">
    <property type="taxonomic scope" value="Eukaryota"/>
</dbReference>
<evidence type="ECO:0000256" key="4">
    <source>
        <dbReference type="ARBA" id="ARBA00022989"/>
    </source>
</evidence>
<dbReference type="FunCoup" id="K0KRM5">
    <property type="interactions" value="91"/>
</dbReference>
<feature type="compositionally biased region" description="Basic and acidic residues" evidence="7">
    <location>
        <begin position="170"/>
        <end position="180"/>
    </location>
</feature>
<comment type="caution">
    <text evidence="10">The sequence shown here is derived from an EMBL/GenBank/DDBJ whole genome shotgun (WGS) entry which is preliminary data.</text>
</comment>
<organism evidence="10 11">
    <name type="scientific">Wickerhamomyces ciferrii (strain ATCC 14091 / BCRC 22168 / CBS 111 / JCM 3599 / NBRC 0793 / NRRL Y-1031 F-60-10)</name>
    <name type="common">Yeast</name>
    <name type="synonym">Pichia ciferrii</name>
    <dbReference type="NCBI Taxonomy" id="1206466"/>
    <lineage>
        <taxon>Eukaryota</taxon>
        <taxon>Fungi</taxon>
        <taxon>Dikarya</taxon>
        <taxon>Ascomycota</taxon>
        <taxon>Saccharomycotina</taxon>
        <taxon>Saccharomycetes</taxon>
        <taxon>Phaffomycetales</taxon>
        <taxon>Wickerhamomycetaceae</taxon>
        <taxon>Wickerhamomyces</taxon>
    </lineage>
</organism>
<dbReference type="PANTHER" id="PTHR12297:SF3">
    <property type="entry name" value="HIG1 DOMAIN FAMILY MEMBER 1A"/>
    <property type="match status" value="1"/>
</dbReference>
<evidence type="ECO:0000313" key="10">
    <source>
        <dbReference type="EMBL" id="CCH43964.1"/>
    </source>
</evidence>
<feature type="transmembrane region" description="Helical" evidence="8">
    <location>
        <begin position="31"/>
        <end position="50"/>
    </location>
</feature>
<dbReference type="AlphaFoldDB" id="K0KRM5"/>
<dbReference type="Proteomes" id="UP000009328">
    <property type="component" value="Unassembled WGS sequence"/>
</dbReference>
<keyword evidence="5" id="KW-0496">Mitochondrion</keyword>
<evidence type="ECO:0000256" key="8">
    <source>
        <dbReference type="SAM" id="Phobius"/>
    </source>
</evidence>
<evidence type="ECO:0000256" key="3">
    <source>
        <dbReference type="ARBA" id="ARBA00022692"/>
    </source>
</evidence>
<dbReference type="GO" id="GO:0097250">
    <property type="term" value="P:mitochondrial respirasome assembly"/>
    <property type="evidence" value="ECO:0007669"/>
    <property type="project" value="TreeGrafter"/>
</dbReference>
<keyword evidence="11" id="KW-1185">Reference proteome</keyword>
<dbReference type="PROSITE" id="PS51503">
    <property type="entry name" value="HIG1"/>
    <property type="match status" value="1"/>
</dbReference>
<evidence type="ECO:0000256" key="7">
    <source>
        <dbReference type="SAM" id="MobiDB-lite"/>
    </source>
</evidence>
<reference evidence="10 11" key="1">
    <citation type="journal article" date="2012" name="Eukaryot. Cell">
        <title>Draft genome sequence of Wickerhamomyces ciferrii NRRL Y-1031 F-60-10.</title>
        <authorList>
            <person name="Schneider J."/>
            <person name="Andrea H."/>
            <person name="Blom J."/>
            <person name="Jaenicke S."/>
            <person name="Ruckert C."/>
            <person name="Schorsch C."/>
            <person name="Szczepanowski R."/>
            <person name="Farwick M."/>
            <person name="Goesmann A."/>
            <person name="Puhler A."/>
            <person name="Schaffer S."/>
            <person name="Tauch A."/>
            <person name="Kohler T."/>
            <person name="Brinkrolf K."/>
        </authorList>
    </citation>
    <scope>NUCLEOTIDE SEQUENCE [LARGE SCALE GENOMIC DNA]</scope>
    <source>
        <strain evidence="11">ATCC 14091 / BCRC 22168 / CBS 111 / JCM 3599 / NBRC 0793 / NRRL Y-1031 F-60-10</strain>
    </source>
</reference>
<keyword evidence="6 8" id="KW-0472">Membrane</keyword>
<comment type="subcellular location">
    <subcellularLocation>
        <location evidence="1">Mitochondrion membrane</location>
    </subcellularLocation>
</comment>
<dbReference type="Gene3D" id="6.10.140.1320">
    <property type="match status" value="1"/>
</dbReference>
<proteinExistence type="predicted"/>
<evidence type="ECO:0000256" key="2">
    <source>
        <dbReference type="ARBA" id="ARBA00013887"/>
    </source>
</evidence>
<feature type="transmembrane region" description="Helical" evidence="8">
    <location>
        <begin position="62"/>
        <end position="84"/>
    </location>
</feature>
<keyword evidence="3 8" id="KW-0812">Transmembrane</keyword>
<name>K0KRM5_WICCF</name>